<reference evidence="1 2" key="1">
    <citation type="journal article" date="2013" name="PLoS Genet.">
        <title>A gene transfer agent and a dynamic repertoire of secretion systems hold the keys to the explosive radiation of the emerging pathogen Bartonella.</title>
        <authorList>
            <person name="Guy L."/>
            <person name="Nystedt B."/>
            <person name="Toft C."/>
            <person name="Zaremba-Niedzwiedzka K."/>
            <person name="Berglund E.C."/>
            <person name="Granberg F."/>
            <person name="Naslund K."/>
            <person name="Eriksson A.S."/>
            <person name="Andersson S.G."/>
        </authorList>
    </citation>
    <scope>NUCLEOTIDE SEQUENCE [LARGE SCALE GENOMIC DNA]</scope>
    <source>
        <strain evidence="2">m07a</strain>
    </source>
</reference>
<evidence type="ECO:0008006" key="3">
    <source>
        <dbReference type="Google" id="ProtNLM"/>
    </source>
</evidence>
<name>N6UJN4_9HYPH</name>
<keyword evidence="2" id="KW-1185">Reference proteome</keyword>
<evidence type="ECO:0000313" key="2">
    <source>
        <dbReference type="Proteomes" id="UP000014242"/>
    </source>
</evidence>
<dbReference type="AlphaFoldDB" id="N6UJN4"/>
<dbReference type="Pfam" id="PF05973">
    <property type="entry name" value="Gp49"/>
    <property type="match status" value="1"/>
</dbReference>
<protein>
    <recommendedName>
        <fullName evidence="3">Phage-related protein</fullName>
    </recommendedName>
</protein>
<gene>
    <name evidence="1" type="ORF">m07a_pML00380</name>
</gene>
<dbReference type="PATRIC" id="fig|1094496.3.peg.1522"/>
<geneLocation type="plasmid" evidence="1 2">
    <name>pML</name>
</geneLocation>
<organism evidence="1 2">
    <name type="scientific">Bartonella schoenbuchensis m07a</name>
    <dbReference type="NCBI Taxonomy" id="1094496"/>
    <lineage>
        <taxon>Bacteria</taxon>
        <taxon>Pseudomonadati</taxon>
        <taxon>Pseudomonadota</taxon>
        <taxon>Alphaproteobacteria</taxon>
        <taxon>Hyphomicrobiales</taxon>
        <taxon>Bartonellaceae</taxon>
        <taxon>Bartonella</taxon>
    </lineage>
</organism>
<keyword evidence="1" id="KW-0614">Plasmid</keyword>
<proteinExistence type="predicted"/>
<dbReference type="eggNOG" id="COG4679">
    <property type="taxonomic scope" value="Bacteria"/>
</dbReference>
<dbReference type="EMBL" id="AGWC01000010">
    <property type="protein sequence ID" value="ENN90448.1"/>
    <property type="molecule type" value="Genomic_DNA"/>
</dbReference>
<comment type="caution">
    <text evidence="1">The sequence shown here is derived from an EMBL/GenBank/DDBJ whole genome shotgun (WGS) entry which is preliminary data.</text>
</comment>
<dbReference type="InterPro" id="IPR009241">
    <property type="entry name" value="HigB-like"/>
</dbReference>
<dbReference type="Proteomes" id="UP000014242">
    <property type="component" value="Unassembled WGS sequence"/>
</dbReference>
<evidence type="ECO:0000313" key="1">
    <source>
        <dbReference type="EMBL" id="ENN90448.1"/>
    </source>
</evidence>
<sequence length="123" mass="13984">MGIKHLMDGILKRIIWLGSSRKDVKSFPDSVQQRIGYALYLAQTGNKGENVKILKGFGSANTLEVIAYDKQGTYRAVYTVQYKSTLYILHCFQKKSTHGIATSKLDMDLIKERLKLAEQLEKE</sequence>
<dbReference type="HOGENOM" id="CLU_139003_0_0_5"/>
<accession>N6UJN4</accession>